<proteinExistence type="predicted"/>
<dbReference type="Proteomes" id="UP000257039">
    <property type="component" value="Unassembled WGS sequence"/>
</dbReference>
<protein>
    <submittedName>
        <fullName evidence="1">Uncharacterized protein</fullName>
    </submittedName>
</protein>
<accession>A0A4P9VMD0</accession>
<evidence type="ECO:0000313" key="1">
    <source>
        <dbReference type="EMBL" id="RDH43534.1"/>
    </source>
</evidence>
<evidence type="ECO:0000313" key="2">
    <source>
        <dbReference type="Proteomes" id="UP000257039"/>
    </source>
</evidence>
<dbReference type="EMBL" id="NDXW01000001">
    <property type="protein sequence ID" value="RDH43534.1"/>
    <property type="molecule type" value="Genomic_DNA"/>
</dbReference>
<name>A0A4P9VMD0_9GAMM</name>
<comment type="caution">
    <text evidence="1">The sequence shown here is derived from an EMBL/GenBank/DDBJ whole genome shotgun (WGS) entry which is preliminary data.</text>
</comment>
<organism evidence="1 2">
    <name type="scientific">Zooshikella ganghwensis</name>
    <dbReference type="NCBI Taxonomy" id="202772"/>
    <lineage>
        <taxon>Bacteria</taxon>
        <taxon>Pseudomonadati</taxon>
        <taxon>Pseudomonadota</taxon>
        <taxon>Gammaproteobacteria</taxon>
        <taxon>Oceanospirillales</taxon>
        <taxon>Zooshikellaceae</taxon>
        <taxon>Zooshikella</taxon>
    </lineage>
</organism>
<dbReference type="RefSeq" id="WP_094786847.1">
    <property type="nucleotide sequence ID" value="NZ_NDXW01000001.1"/>
</dbReference>
<reference evidence="1 2" key="1">
    <citation type="submission" date="2017-04" db="EMBL/GenBank/DDBJ databases">
        <title>Draft genome sequence of Zooshikella ganghwensis VG4 isolated from Red Sea sediments.</title>
        <authorList>
            <person name="Rehman Z."/>
            <person name="Alam I."/>
            <person name="Kamau A."/>
            <person name="Bajic V."/>
            <person name="Leiknes T."/>
        </authorList>
    </citation>
    <scope>NUCLEOTIDE SEQUENCE [LARGE SCALE GENOMIC DNA]</scope>
    <source>
        <strain evidence="1 2">VG4</strain>
    </source>
</reference>
<dbReference type="AlphaFoldDB" id="A0A4P9VMD0"/>
<keyword evidence="2" id="KW-1185">Reference proteome</keyword>
<sequence>MAGCSCFGAYDSLALMRLAEAEQEKRKPMLMDSAWHQYEEHFYRQKRAYAKDPKSWLGANNDPDNPECQKRREISNKIVDKVMDSQIDEY</sequence>
<gene>
    <name evidence="1" type="ORF">B9G39_08810</name>
</gene>